<keyword evidence="6" id="KW-0663">Pyridoxal phosphate</keyword>
<name>A0A7S7NTL7_PALFE</name>
<dbReference type="InterPro" id="IPR000192">
    <property type="entry name" value="Aminotrans_V_dom"/>
</dbReference>
<accession>A0A7S7NTL7</accession>
<evidence type="ECO:0000256" key="7">
    <source>
        <dbReference type="ARBA" id="ARBA00023004"/>
    </source>
</evidence>
<dbReference type="SUPFAM" id="SSF53383">
    <property type="entry name" value="PLP-dependent transferases"/>
    <property type="match status" value="1"/>
</dbReference>
<comment type="catalytic activity">
    <reaction evidence="9">
        <text>(sulfur carrier)-H + L-cysteine = (sulfur carrier)-SH + L-alanine</text>
        <dbReference type="Rhea" id="RHEA:43892"/>
        <dbReference type="Rhea" id="RHEA-COMP:14737"/>
        <dbReference type="Rhea" id="RHEA-COMP:14739"/>
        <dbReference type="ChEBI" id="CHEBI:29917"/>
        <dbReference type="ChEBI" id="CHEBI:35235"/>
        <dbReference type="ChEBI" id="CHEBI:57972"/>
        <dbReference type="ChEBI" id="CHEBI:64428"/>
        <dbReference type="EC" id="2.8.1.7"/>
    </reaction>
</comment>
<evidence type="ECO:0000256" key="5">
    <source>
        <dbReference type="ARBA" id="ARBA00022723"/>
    </source>
</evidence>
<dbReference type="GO" id="GO:0051536">
    <property type="term" value="F:iron-sulfur cluster binding"/>
    <property type="evidence" value="ECO:0007669"/>
    <property type="project" value="UniProtKB-KW"/>
</dbReference>
<protein>
    <recommendedName>
        <fullName evidence="3">cysteine desulfurase</fullName>
        <ecNumber evidence="3">2.8.1.7</ecNumber>
    </recommendedName>
</protein>
<evidence type="ECO:0000313" key="12">
    <source>
        <dbReference type="EMBL" id="QOY89547.1"/>
    </source>
</evidence>
<evidence type="ECO:0000313" key="13">
    <source>
        <dbReference type="Proteomes" id="UP000593892"/>
    </source>
</evidence>
<dbReference type="InterPro" id="IPR015424">
    <property type="entry name" value="PyrdxlP-dep_Trfase"/>
</dbReference>
<dbReference type="Gene3D" id="3.90.1150.10">
    <property type="entry name" value="Aspartate Aminotransferase, domain 1"/>
    <property type="match status" value="1"/>
</dbReference>
<comment type="cofactor">
    <cofactor evidence="1 10">
        <name>pyridoxal 5'-phosphate</name>
        <dbReference type="ChEBI" id="CHEBI:597326"/>
    </cofactor>
</comment>
<comment type="similarity">
    <text evidence="2">Belongs to the class-V pyridoxal-phosphate-dependent aminotransferase family. NifS/IscS subfamily.</text>
</comment>
<reference evidence="12 13" key="1">
    <citation type="submission" date="2020-10" db="EMBL/GenBank/DDBJ databases">
        <title>Complete genome sequence of Paludibaculum fermentans P105T, a facultatively anaerobic acidobacterium capable of dissimilatory Fe(III) reduction.</title>
        <authorList>
            <person name="Dedysh S.N."/>
            <person name="Beletsky A.V."/>
            <person name="Kulichevskaya I.S."/>
            <person name="Mardanov A.V."/>
            <person name="Ravin N.V."/>
        </authorList>
    </citation>
    <scope>NUCLEOTIDE SEQUENCE [LARGE SCALE GENOMIC DNA]</scope>
    <source>
        <strain evidence="12 13">P105</strain>
    </source>
</reference>
<sequence length="366" mass="38252">MHYFDHNATTPIAPAVLDLLQKVQAEVWGNPSSIHTPGQRARQCVETARSQVAQLLNCDPKEIVFTSGGTESDNLAVLGAPAGRVVTTAIEHPAILSAAKHQADCTIVPVDSNGLVDPEDIRKALRPDTTILSVMHANNETGVIQPIEGIAAIAREAGILFHSDGVQATAKIPVDVRALGVDLYSLTAHKFSGPKGIGALYVRDGVKLNPRQFGGRHERERRAGTENVAGIAALGAAAALPKPDLGALRDRLEQGLLTRIPDAHVNSAGAPRTPNTTNIRFPGLEGEALVIALDLAGFAVSSGAACSSGAVTPSHVLTAMGLSTAEARASIRFSLGRTNTEEQVDALIAAVEKATARLRKLAPAHA</sequence>
<evidence type="ECO:0000256" key="3">
    <source>
        <dbReference type="ARBA" id="ARBA00012239"/>
    </source>
</evidence>
<dbReference type="Pfam" id="PF00266">
    <property type="entry name" value="Aminotran_5"/>
    <property type="match status" value="1"/>
</dbReference>
<dbReference type="Proteomes" id="UP000593892">
    <property type="component" value="Chromosome"/>
</dbReference>
<dbReference type="PROSITE" id="PS00595">
    <property type="entry name" value="AA_TRANSFER_CLASS_5"/>
    <property type="match status" value="1"/>
</dbReference>
<dbReference type="PANTHER" id="PTHR11601">
    <property type="entry name" value="CYSTEINE DESULFURYLASE FAMILY MEMBER"/>
    <property type="match status" value="1"/>
</dbReference>
<dbReference type="GO" id="GO:0046872">
    <property type="term" value="F:metal ion binding"/>
    <property type="evidence" value="ECO:0007669"/>
    <property type="project" value="UniProtKB-KW"/>
</dbReference>
<evidence type="ECO:0000256" key="10">
    <source>
        <dbReference type="RuleBase" id="RU004504"/>
    </source>
</evidence>
<keyword evidence="13" id="KW-1185">Reference proteome</keyword>
<gene>
    <name evidence="12" type="ORF">IRI77_06230</name>
</gene>
<keyword evidence="5" id="KW-0479">Metal-binding</keyword>
<evidence type="ECO:0000259" key="11">
    <source>
        <dbReference type="Pfam" id="PF00266"/>
    </source>
</evidence>
<keyword evidence="7" id="KW-0408">Iron</keyword>
<keyword evidence="8" id="KW-0411">Iron-sulfur</keyword>
<dbReference type="InterPro" id="IPR015421">
    <property type="entry name" value="PyrdxlP-dep_Trfase_major"/>
</dbReference>
<feature type="domain" description="Aminotransferase class V" evidence="11">
    <location>
        <begin position="2"/>
        <end position="347"/>
    </location>
</feature>
<organism evidence="12 13">
    <name type="scientific">Paludibaculum fermentans</name>
    <dbReference type="NCBI Taxonomy" id="1473598"/>
    <lineage>
        <taxon>Bacteria</taxon>
        <taxon>Pseudomonadati</taxon>
        <taxon>Acidobacteriota</taxon>
        <taxon>Terriglobia</taxon>
        <taxon>Bryobacterales</taxon>
        <taxon>Bryobacteraceae</taxon>
        <taxon>Paludibaculum</taxon>
    </lineage>
</organism>
<evidence type="ECO:0000256" key="8">
    <source>
        <dbReference type="ARBA" id="ARBA00023014"/>
    </source>
</evidence>
<dbReference type="GO" id="GO:0031071">
    <property type="term" value="F:cysteine desulfurase activity"/>
    <property type="evidence" value="ECO:0007669"/>
    <property type="project" value="UniProtKB-EC"/>
</dbReference>
<dbReference type="RefSeq" id="WP_194451209.1">
    <property type="nucleotide sequence ID" value="NZ_CP063849.1"/>
</dbReference>
<dbReference type="Gene3D" id="1.10.260.50">
    <property type="match status" value="1"/>
</dbReference>
<evidence type="ECO:0000256" key="6">
    <source>
        <dbReference type="ARBA" id="ARBA00022898"/>
    </source>
</evidence>
<keyword evidence="4" id="KW-0808">Transferase</keyword>
<dbReference type="AlphaFoldDB" id="A0A7S7NTL7"/>
<evidence type="ECO:0000256" key="2">
    <source>
        <dbReference type="ARBA" id="ARBA00006490"/>
    </source>
</evidence>
<evidence type="ECO:0000256" key="1">
    <source>
        <dbReference type="ARBA" id="ARBA00001933"/>
    </source>
</evidence>
<dbReference type="InterPro" id="IPR015422">
    <property type="entry name" value="PyrdxlP-dep_Trfase_small"/>
</dbReference>
<proteinExistence type="inferred from homology"/>
<evidence type="ECO:0000256" key="9">
    <source>
        <dbReference type="ARBA" id="ARBA00050776"/>
    </source>
</evidence>
<evidence type="ECO:0000256" key="4">
    <source>
        <dbReference type="ARBA" id="ARBA00022679"/>
    </source>
</evidence>
<dbReference type="InterPro" id="IPR020578">
    <property type="entry name" value="Aminotrans_V_PyrdxlP_BS"/>
</dbReference>
<dbReference type="PANTHER" id="PTHR11601:SF34">
    <property type="entry name" value="CYSTEINE DESULFURASE"/>
    <property type="match status" value="1"/>
</dbReference>
<dbReference type="InterPro" id="IPR016454">
    <property type="entry name" value="Cysteine_dSase"/>
</dbReference>
<dbReference type="EMBL" id="CP063849">
    <property type="protein sequence ID" value="QOY89547.1"/>
    <property type="molecule type" value="Genomic_DNA"/>
</dbReference>
<dbReference type="EC" id="2.8.1.7" evidence="3"/>
<dbReference type="KEGG" id="pfer:IRI77_06230"/>
<dbReference type="PIRSF" id="PIRSF005572">
    <property type="entry name" value="NifS"/>
    <property type="match status" value="1"/>
</dbReference>
<dbReference type="Gene3D" id="3.40.640.10">
    <property type="entry name" value="Type I PLP-dependent aspartate aminotransferase-like (Major domain)"/>
    <property type="match status" value="1"/>
</dbReference>